<dbReference type="AlphaFoldDB" id="W0V943"/>
<dbReference type="Proteomes" id="UP000027604">
    <property type="component" value="Chromosome I"/>
</dbReference>
<evidence type="ECO:0000313" key="3">
    <source>
        <dbReference type="Proteomes" id="UP000027604"/>
    </source>
</evidence>
<dbReference type="eggNOG" id="ENOG50325T0">
    <property type="taxonomic scope" value="Bacteria"/>
</dbReference>
<evidence type="ECO:0000313" key="2">
    <source>
        <dbReference type="EMBL" id="CDG85349.1"/>
    </source>
</evidence>
<feature type="signal peptide" evidence="1">
    <location>
        <begin position="1"/>
        <end position="23"/>
    </location>
</feature>
<dbReference type="KEGG" id="jag:GJA_4745"/>
<feature type="chain" id="PRO_5004798174" evidence="1">
    <location>
        <begin position="24"/>
        <end position="100"/>
    </location>
</feature>
<evidence type="ECO:0000256" key="1">
    <source>
        <dbReference type="SAM" id="SignalP"/>
    </source>
</evidence>
<gene>
    <name evidence="2" type="ORF">GJA_4745</name>
</gene>
<sequence>MKNLLPILPLLMLAACGTRAPLAARTIPYATLEHNVIVGQSTRAQVLAALGPSTALVFDSGYQVWMYAYPLGSDGHGEYVILFDPDGRVKKTRRRESATD</sequence>
<reference evidence="2 3" key="1">
    <citation type="journal article" date="2015" name="Genome Announc.">
        <title>Genome Sequence of Mushroom Soft-Rot Pathogen Janthinobacterium agaricidamnosum.</title>
        <authorList>
            <person name="Graupner K."/>
            <person name="Lackner G."/>
            <person name="Hertweck C."/>
        </authorList>
    </citation>
    <scope>NUCLEOTIDE SEQUENCE [LARGE SCALE GENOMIC DNA]</scope>
    <source>
        <strain evidence="3">NBRC 102515 / DSM 9628</strain>
    </source>
</reference>
<keyword evidence="3" id="KW-1185">Reference proteome</keyword>
<keyword evidence="2" id="KW-0449">Lipoprotein</keyword>
<dbReference type="HOGENOM" id="CLU_2302056_0_0_4"/>
<organism evidence="2 3">
    <name type="scientific">Janthinobacterium agaricidamnosum NBRC 102515 = DSM 9628</name>
    <dbReference type="NCBI Taxonomy" id="1349767"/>
    <lineage>
        <taxon>Bacteria</taxon>
        <taxon>Pseudomonadati</taxon>
        <taxon>Pseudomonadota</taxon>
        <taxon>Betaproteobacteria</taxon>
        <taxon>Burkholderiales</taxon>
        <taxon>Oxalobacteraceae</taxon>
        <taxon>Janthinobacterium</taxon>
    </lineage>
</organism>
<dbReference type="OrthoDB" id="8703307at2"/>
<protein>
    <submittedName>
        <fullName evidence="2">Putative lipoprotein</fullName>
    </submittedName>
</protein>
<dbReference type="STRING" id="1349767.GJA_4745"/>
<keyword evidence="1" id="KW-0732">Signal</keyword>
<name>W0V943_9BURK</name>
<proteinExistence type="predicted"/>
<accession>W0V943</accession>
<dbReference type="PROSITE" id="PS51257">
    <property type="entry name" value="PROKAR_LIPOPROTEIN"/>
    <property type="match status" value="1"/>
</dbReference>
<dbReference type="EMBL" id="HG322949">
    <property type="protein sequence ID" value="CDG85349.1"/>
    <property type="molecule type" value="Genomic_DNA"/>
</dbReference>
<dbReference type="RefSeq" id="WP_038496628.1">
    <property type="nucleotide sequence ID" value="NZ_BCTH01000064.1"/>
</dbReference>
<dbReference type="PATRIC" id="fig|1349767.4.peg.1372"/>